<feature type="transmembrane region" description="Helical" evidence="1">
    <location>
        <begin position="158"/>
        <end position="178"/>
    </location>
</feature>
<gene>
    <name evidence="2" type="ordered locus">Mboo_1364</name>
</gene>
<dbReference type="EMBL" id="CP000780">
    <property type="protein sequence ID" value="ABS55882.1"/>
    <property type="molecule type" value="Genomic_DNA"/>
</dbReference>
<dbReference type="RefSeq" id="WP_012106915.1">
    <property type="nucleotide sequence ID" value="NC_009712.1"/>
</dbReference>
<dbReference type="GeneID" id="5410610"/>
<dbReference type="eggNOG" id="arCOG13226">
    <property type="taxonomic scope" value="Archaea"/>
</dbReference>
<evidence type="ECO:0008006" key="4">
    <source>
        <dbReference type="Google" id="ProtNLM"/>
    </source>
</evidence>
<organism evidence="2 3">
    <name type="scientific">Methanoregula boonei (strain DSM 21154 / JCM 14090 / 6A8)</name>
    <dbReference type="NCBI Taxonomy" id="456442"/>
    <lineage>
        <taxon>Archaea</taxon>
        <taxon>Methanobacteriati</taxon>
        <taxon>Methanobacteriota</taxon>
        <taxon>Stenosarchaea group</taxon>
        <taxon>Methanomicrobia</taxon>
        <taxon>Methanomicrobiales</taxon>
        <taxon>Methanoregulaceae</taxon>
        <taxon>Methanoregula</taxon>
    </lineage>
</organism>
<reference evidence="3" key="1">
    <citation type="journal article" date="2015" name="Microbiology">
        <title>Genome of Methanoregula boonei 6A8 reveals adaptations to oligotrophic peatland environments.</title>
        <authorList>
            <person name="Braeuer S."/>
            <person name="Cadillo-Quiroz H."/>
            <person name="Kyrpides N."/>
            <person name="Woyke T."/>
            <person name="Goodwin L."/>
            <person name="Detter C."/>
            <person name="Podell S."/>
            <person name="Yavitt J.B."/>
            <person name="Zinder S.H."/>
        </authorList>
    </citation>
    <scope>NUCLEOTIDE SEQUENCE [LARGE SCALE GENOMIC DNA]</scope>
    <source>
        <strain evidence="3">DSM 21154 / JCM 14090 / 6A8</strain>
    </source>
</reference>
<keyword evidence="1" id="KW-1133">Transmembrane helix</keyword>
<feature type="transmembrane region" description="Helical" evidence="1">
    <location>
        <begin position="199"/>
        <end position="219"/>
    </location>
</feature>
<protein>
    <recommendedName>
        <fullName evidence="4">Zinc-ribbon domain-containing protein</fullName>
    </recommendedName>
</protein>
<dbReference type="Proteomes" id="UP000002408">
    <property type="component" value="Chromosome"/>
</dbReference>
<sequence>MATCPHCGREYFSLNIDCPHCGKRIVNYFTINAFFRDNFHYFTIIGVTGTMIALLPNLGENIIGTDWISDNMSLLSASLAFLFIFGALLLFGIFIILLKKIWSRECHSQEDPVFNVNYLRWLKKGDKSRLMLSFCLFPMMIALIGFLILILIYNPSSLVRVTTLIVAISIFVIAYGYYISSTLVLRVIRLFIKNWKHGLGFIVICAFLGVIYISLFSHIPPPSPPVYPVPQEVNIIASPSFYDPQISSDKGLLLEATETQEGLYGPNQMHWKANYGYFIQIEPGNKVILLGNDTIQKSTNLFGDQTIFWVYPTSDLGKVKPSVNISLNIVSSNNAIITNSSLKLKWMDRDVILAS</sequence>
<dbReference type="KEGG" id="mbn:Mboo_1364"/>
<feature type="transmembrane region" description="Helical" evidence="1">
    <location>
        <begin position="39"/>
        <end position="59"/>
    </location>
</feature>
<keyword evidence="1" id="KW-0472">Membrane</keyword>
<dbReference type="AlphaFoldDB" id="A7I821"/>
<proteinExistence type="predicted"/>
<keyword evidence="1" id="KW-0812">Transmembrane</keyword>
<dbReference type="HOGENOM" id="CLU_779896_0_0_2"/>
<evidence type="ECO:0000313" key="2">
    <source>
        <dbReference type="EMBL" id="ABS55882.1"/>
    </source>
</evidence>
<feature type="transmembrane region" description="Helical" evidence="1">
    <location>
        <begin position="130"/>
        <end position="152"/>
    </location>
</feature>
<feature type="transmembrane region" description="Helical" evidence="1">
    <location>
        <begin position="79"/>
        <end position="98"/>
    </location>
</feature>
<keyword evidence="3" id="KW-1185">Reference proteome</keyword>
<evidence type="ECO:0000313" key="3">
    <source>
        <dbReference type="Proteomes" id="UP000002408"/>
    </source>
</evidence>
<accession>A7I821</accession>
<name>A7I821_METB6</name>
<evidence type="ECO:0000256" key="1">
    <source>
        <dbReference type="SAM" id="Phobius"/>
    </source>
</evidence>